<dbReference type="PANTHER" id="PTHR48063:SF46">
    <property type="entry name" value="LEUCINE-RICH REPEAT-CONTAINING N-TERMINAL PLANT-TYPE DOMAIN-CONTAINING PROTEIN"/>
    <property type="match status" value="1"/>
</dbReference>
<dbReference type="InterPro" id="IPR001611">
    <property type="entry name" value="Leu-rich_rpt"/>
</dbReference>
<evidence type="ECO:0000256" key="1">
    <source>
        <dbReference type="ARBA" id="ARBA00004251"/>
    </source>
</evidence>
<dbReference type="FunFam" id="3.80.10.10:FF:000213">
    <property type="entry name" value="Tyrosine-sulfated glycopeptide receptor 1"/>
    <property type="match status" value="1"/>
</dbReference>
<keyword evidence="7" id="KW-0677">Repeat</keyword>
<sequence length="744" mass="81670">MPLSTRTMAVQPNHLTKSYVLPLYILFITSGISTTHAACSKMDQQSLFASFDIASSSLNWSSNDCCRWEGITCDMAGRVTHLLLASKRLKGVISPSLGNLTHLSYLNLSHNILSGHLEAGFFLSLGRLQILDLSYNLLSGELPLSPPPSSIRIVDLSSNLFNGTTPSSFLQRAWNLSNLNVSNNLIKGQIPSFNCSYSPFVISLDFSHNDFSGIIPLGLGNCSKLELFRAGFNSLLGTLPCDIHNARALEEISLPSNKLSGAIGENIANLTNLAILDLNSNQLSGTLPLHIGKLSRLKLIILHFNSLESFLPPSLMNCSSLTELNLGFNQLEGNLSVLNFSKLTQLIKLDLVSNHFTGPLPISVYSCKSLIALRLCSNDLEGQLQHEILSLKSLSFLSLAYNRLTNVTGAMKILKDCKSLRVLFFTNSFLGEEMPDGDLMVDSSGFQNLYLICLARCQLTGKVPVWLSKLMKMKGLNLSFNRLTGPLPGWLGTLPSLSFINLESNFISGELPKELCRLQALRSEKAATQTGHGDFELPVYYQHFNGSATILQYKYLSNMEARINLRNNSLSGNIPCDIGQLQLLQKLDLSFNKFSGNIPHQISNLRNLELLDLSRNHLSGEIPASLSSLDFLSSFGVAYNNLQGQIPLGTQFQGFNAIAFEGNLGLCGSPLPNECPKKSPGDSDTTKDREDVHDSGNEIPCLQISVSLGFIVGFWGVCGPLALSRSWRYAYFKFFSNVVDSFVR</sequence>
<dbReference type="Gene3D" id="3.80.10.10">
    <property type="entry name" value="Ribonuclease Inhibitor"/>
    <property type="match status" value="5"/>
</dbReference>
<dbReference type="InterPro" id="IPR032675">
    <property type="entry name" value="LRR_dom_sf"/>
</dbReference>
<evidence type="ECO:0000256" key="6">
    <source>
        <dbReference type="ARBA" id="ARBA00022729"/>
    </source>
</evidence>
<dbReference type="Pfam" id="PF08263">
    <property type="entry name" value="LRRNT_2"/>
    <property type="match status" value="1"/>
</dbReference>
<dbReference type="AlphaFoldDB" id="A0A540LZR8"/>
<evidence type="ECO:0000256" key="8">
    <source>
        <dbReference type="ARBA" id="ARBA00022989"/>
    </source>
</evidence>
<keyword evidence="8" id="KW-1133">Transmembrane helix</keyword>
<dbReference type="InterPro" id="IPR003591">
    <property type="entry name" value="Leu-rich_rpt_typical-subtyp"/>
</dbReference>
<evidence type="ECO:0000256" key="3">
    <source>
        <dbReference type="ARBA" id="ARBA00022475"/>
    </source>
</evidence>
<evidence type="ECO:0000259" key="13">
    <source>
        <dbReference type="Pfam" id="PF08263"/>
    </source>
</evidence>
<dbReference type="SUPFAM" id="SSF52058">
    <property type="entry name" value="L domain-like"/>
    <property type="match status" value="3"/>
</dbReference>
<protein>
    <recommendedName>
        <fullName evidence="13">Leucine-rich repeat-containing N-terminal plant-type domain-containing protein</fullName>
    </recommendedName>
</protein>
<dbReference type="PRINTS" id="PR00019">
    <property type="entry name" value="LEURICHRPT"/>
</dbReference>
<keyword evidence="15" id="KW-1185">Reference proteome</keyword>
<evidence type="ECO:0000256" key="11">
    <source>
        <dbReference type="ARBA" id="ARBA00023180"/>
    </source>
</evidence>
<evidence type="ECO:0000256" key="9">
    <source>
        <dbReference type="ARBA" id="ARBA00023136"/>
    </source>
</evidence>
<dbReference type="InterPro" id="IPR013210">
    <property type="entry name" value="LRR_N_plant-typ"/>
</dbReference>
<dbReference type="Proteomes" id="UP000315295">
    <property type="component" value="Unassembled WGS sequence"/>
</dbReference>
<dbReference type="EMBL" id="VIEB01000405">
    <property type="protein sequence ID" value="TQD91973.1"/>
    <property type="molecule type" value="Genomic_DNA"/>
</dbReference>
<keyword evidence="10" id="KW-0675">Receptor</keyword>
<evidence type="ECO:0000256" key="7">
    <source>
        <dbReference type="ARBA" id="ARBA00022737"/>
    </source>
</evidence>
<comment type="subcellular location">
    <subcellularLocation>
        <location evidence="1">Cell membrane</location>
        <topology evidence="1">Single-pass type I membrane protein</topology>
    </subcellularLocation>
</comment>
<dbReference type="SMART" id="SM00369">
    <property type="entry name" value="LRR_TYP"/>
    <property type="match status" value="8"/>
</dbReference>
<dbReference type="InterPro" id="IPR046956">
    <property type="entry name" value="RLP23-like"/>
</dbReference>
<keyword evidence="6" id="KW-0732">Signal</keyword>
<organism evidence="14 15">
    <name type="scientific">Malus baccata</name>
    <name type="common">Siberian crab apple</name>
    <name type="synonym">Pyrus baccata</name>
    <dbReference type="NCBI Taxonomy" id="106549"/>
    <lineage>
        <taxon>Eukaryota</taxon>
        <taxon>Viridiplantae</taxon>
        <taxon>Streptophyta</taxon>
        <taxon>Embryophyta</taxon>
        <taxon>Tracheophyta</taxon>
        <taxon>Spermatophyta</taxon>
        <taxon>Magnoliopsida</taxon>
        <taxon>eudicotyledons</taxon>
        <taxon>Gunneridae</taxon>
        <taxon>Pentapetalae</taxon>
        <taxon>rosids</taxon>
        <taxon>fabids</taxon>
        <taxon>Rosales</taxon>
        <taxon>Rosaceae</taxon>
        <taxon>Amygdaloideae</taxon>
        <taxon>Maleae</taxon>
        <taxon>Malus</taxon>
    </lineage>
</organism>
<evidence type="ECO:0000256" key="2">
    <source>
        <dbReference type="ARBA" id="ARBA00009592"/>
    </source>
</evidence>
<keyword evidence="9" id="KW-0472">Membrane</keyword>
<keyword evidence="11" id="KW-0325">Glycoprotein</keyword>
<evidence type="ECO:0000256" key="10">
    <source>
        <dbReference type="ARBA" id="ARBA00023170"/>
    </source>
</evidence>
<dbReference type="PANTHER" id="PTHR48063">
    <property type="entry name" value="LRR RECEPTOR-LIKE KINASE"/>
    <property type="match status" value="1"/>
</dbReference>
<comment type="caution">
    <text evidence="14">The sequence shown here is derived from an EMBL/GenBank/DDBJ whole genome shotgun (WGS) entry which is preliminary data.</text>
</comment>
<reference evidence="14 15" key="1">
    <citation type="journal article" date="2019" name="G3 (Bethesda)">
        <title>Sequencing of a Wild Apple (Malus baccata) Genome Unravels the Differences Between Cultivated and Wild Apple Species Regarding Disease Resistance and Cold Tolerance.</title>
        <authorList>
            <person name="Chen X."/>
        </authorList>
    </citation>
    <scope>NUCLEOTIDE SEQUENCE [LARGE SCALE GENOMIC DNA]</scope>
    <source>
        <strain evidence="15">cv. Shandingzi</strain>
        <tissue evidence="14">Leaves</tissue>
    </source>
</reference>
<keyword evidence="3" id="KW-1003">Cell membrane</keyword>
<evidence type="ECO:0000256" key="4">
    <source>
        <dbReference type="ARBA" id="ARBA00022614"/>
    </source>
</evidence>
<evidence type="ECO:0000313" key="14">
    <source>
        <dbReference type="EMBL" id="TQD91973.1"/>
    </source>
</evidence>
<keyword evidence="5" id="KW-0812">Transmembrane</keyword>
<evidence type="ECO:0000256" key="12">
    <source>
        <dbReference type="SAM" id="MobiDB-lite"/>
    </source>
</evidence>
<dbReference type="FunFam" id="3.80.10.10:FF:000041">
    <property type="entry name" value="LRR receptor-like serine/threonine-protein kinase ERECTA"/>
    <property type="match status" value="1"/>
</dbReference>
<feature type="region of interest" description="Disordered" evidence="12">
    <location>
        <begin position="675"/>
        <end position="694"/>
    </location>
</feature>
<name>A0A540LZR8_MALBA</name>
<dbReference type="STRING" id="106549.A0A540LZR8"/>
<evidence type="ECO:0000313" key="15">
    <source>
        <dbReference type="Proteomes" id="UP000315295"/>
    </source>
</evidence>
<evidence type="ECO:0000256" key="5">
    <source>
        <dbReference type="ARBA" id="ARBA00022692"/>
    </source>
</evidence>
<dbReference type="GO" id="GO:0005886">
    <property type="term" value="C:plasma membrane"/>
    <property type="evidence" value="ECO:0007669"/>
    <property type="project" value="UniProtKB-SubCell"/>
</dbReference>
<proteinExistence type="inferred from homology"/>
<accession>A0A540LZR8</accession>
<gene>
    <name evidence="14" type="ORF">C1H46_022489</name>
</gene>
<feature type="domain" description="Leucine-rich repeat-containing N-terminal plant-type" evidence="13">
    <location>
        <begin position="47"/>
        <end position="74"/>
    </location>
</feature>
<dbReference type="Pfam" id="PF00560">
    <property type="entry name" value="LRR_1"/>
    <property type="match status" value="7"/>
</dbReference>
<comment type="similarity">
    <text evidence="2">Belongs to the RLP family.</text>
</comment>
<keyword evidence="4" id="KW-0433">Leucine-rich repeat</keyword>
<dbReference type="FunFam" id="3.80.10.10:FF:000129">
    <property type="entry name" value="Leucine-rich repeat receptor-like kinase"/>
    <property type="match status" value="1"/>
</dbReference>